<dbReference type="InterPro" id="IPR003779">
    <property type="entry name" value="CMD-like"/>
</dbReference>
<dbReference type="KEGG" id="acab:QRX50_48330"/>
<dbReference type="SUPFAM" id="SSF69118">
    <property type="entry name" value="AhpD-like"/>
    <property type="match status" value="1"/>
</dbReference>
<dbReference type="Gene3D" id="1.20.1290.10">
    <property type="entry name" value="AhpD-like"/>
    <property type="match status" value="1"/>
</dbReference>
<dbReference type="PANTHER" id="PTHR34846:SF5">
    <property type="entry name" value="CARBOXYMUCONOLACTONE DECARBOXYLASE-LIKE DOMAIN-CONTAINING PROTEIN"/>
    <property type="match status" value="1"/>
</dbReference>
<proteinExistence type="predicted"/>
<reference evidence="2 3" key="1">
    <citation type="submission" date="2023-06" db="EMBL/GenBank/DDBJ databases">
        <authorList>
            <person name="Oyuntsetseg B."/>
            <person name="Kim S.B."/>
        </authorList>
    </citation>
    <scope>NUCLEOTIDE SEQUENCE [LARGE SCALE GENOMIC DNA]</scope>
    <source>
        <strain evidence="2 3">2-15</strain>
    </source>
</reference>
<dbReference type="Proteomes" id="UP001236014">
    <property type="component" value="Chromosome"/>
</dbReference>
<dbReference type="PANTHER" id="PTHR34846">
    <property type="entry name" value="4-CARBOXYMUCONOLACTONE DECARBOXYLASE FAMILY PROTEIN (AFU_ORTHOLOGUE AFUA_6G11590)"/>
    <property type="match status" value="1"/>
</dbReference>
<dbReference type="InterPro" id="IPR029032">
    <property type="entry name" value="AhpD-like"/>
</dbReference>
<protein>
    <submittedName>
        <fullName evidence="2">Carboxymuconolactone decarboxylase family protein</fullName>
    </submittedName>
</protein>
<dbReference type="RefSeq" id="WP_285969746.1">
    <property type="nucleotide sequence ID" value="NZ_CP127294.1"/>
</dbReference>
<dbReference type="AlphaFoldDB" id="A0A9Y2IFZ8"/>
<accession>A0A9Y2IFZ8</accession>
<sequence>MPHATHARITPLPLAELAPEEQKLAKLGADEVIRVLARNPSLMKASSGLGEHLLSRGKLHPRVRELVILRVALRCEAPYEWANHVPAALGAGATAEEINALSDPAAVWPPGDDAVLRAADELCAEAFVSDETWAALASTLDEATILEVLFLVGYYRMMAGFLNSAGVEVKPGQPVLGERVAPMVAAGPVVADALPFSGETGVDGTWHITFTHPAGSKELVLDLETGDDGVTGSIVDTQLGVTVPIVSGGVDGHRLDFTAVVTDPARFDIGVVGTVDGDVFTGSVTISGGGTFPFSGVRAG</sequence>
<dbReference type="GO" id="GO:0051920">
    <property type="term" value="F:peroxiredoxin activity"/>
    <property type="evidence" value="ECO:0007669"/>
    <property type="project" value="InterPro"/>
</dbReference>
<evidence type="ECO:0000313" key="2">
    <source>
        <dbReference type="EMBL" id="WIX79052.1"/>
    </source>
</evidence>
<keyword evidence="3" id="KW-1185">Reference proteome</keyword>
<dbReference type="Pfam" id="PF02627">
    <property type="entry name" value="CMD"/>
    <property type="match status" value="1"/>
</dbReference>
<gene>
    <name evidence="2" type="ORF">QRX50_48330</name>
</gene>
<feature type="domain" description="Carboxymuconolactone decarboxylase-like" evidence="1">
    <location>
        <begin position="40"/>
        <end position="109"/>
    </location>
</feature>
<dbReference type="EMBL" id="CP127294">
    <property type="protein sequence ID" value="WIX79052.1"/>
    <property type="molecule type" value="Genomic_DNA"/>
</dbReference>
<name>A0A9Y2IFZ8_9PSEU</name>
<organism evidence="2 3">
    <name type="scientific">Amycolatopsis carbonis</name>
    <dbReference type="NCBI Taxonomy" id="715471"/>
    <lineage>
        <taxon>Bacteria</taxon>
        <taxon>Bacillati</taxon>
        <taxon>Actinomycetota</taxon>
        <taxon>Actinomycetes</taxon>
        <taxon>Pseudonocardiales</taxon>
        <taxon>Pseudonocardiaceae</taxon>
        <taxon>Amycolatopsis</taxon>
    </lineage>
</organism>
<evidence type="ECO:0000259" key="1">
    <source>
        <dbReference type="Pfam" id="PF02627"/>
    </source>
</evidence>
<evidence type="ECO:0000313" key="3">
    <source>
        <dbReference type="Proteomes" id="UP001236014"/>
    </source>
</evidence>